<protein>
    <submittedName>
        <fullName evidence="2">Caffeoylshikimate esterase-like protein</fullName>
    </submittedName>
</protein>
<evidence type="ECO:0000313" key="3">
    <source>
        <dbReference type="Proteomes" id="UP000283530"/>
    </source>
</evidence>
<dbReference type="OrthoDB" id="2498029at2759"/>
<dbReference type="EMBL" id="QPKB01000001">
    <property type="protein sequence ID" value="RWR75118.1"/>
    <property type="molecule type" value="Genomic_DNA"/>
</dbReference>
<sequence>MCNSGRYDDFAKQLNANGYKVYGMDWIGHGGSDGLHGYVHSLDDAVSDIKEFIEKVLAENSGYPCFLFGHSTGAAILLKAVLDPKIETLVDGIVLTSPAIRVQPSHPIFLVLAPIFSFLFPKYQFGAANKQGLPVSRNPDALVAKYSDPLVYTGSIRVRTGYEVLRISSYLQKSINRISVPFLVMHGTADTITDPEASQMLYKDASCTDKSIKLYEGFLHDLLIEPEREEIVKDILDWLNCKLAFMID</sequence>
<organism evidence="2 3">
    <name type="scientific">Cinnamomum micranthum f. kanehirae</name>
    <dbReference type="NCBI Taxonomy" id="337451"/>
    <lineage>
        <taxon>Eukaryota</taxon>
        <taxon>Viridiplantae</taxon>
        <taxon>Streptophyta</taxon>
        <taxon>Embryophyta</taxon>
        <taxon>Tracheophyta</taxon>
        <taxon>Spermatophyta</taxon>
        <taxon>Magnoliopsida</taxon>
        <taxon>Magnoliidae</taxon>
        <taxon>Laurales</taxon>
        <taxon>Lauraceae</taxon>
        <taxon>Cinnamomum</taxon>
    </lineage>
</organism>
<reference evidence="2 3" key="1">
    <citation type="journal article" date="2019" name="Nat. Plants">
        <title>Stout camphor tree genome fills gaps in understanding of flowering plant genome evolution.</title>
        <authorList>
            <person name="Chaw S.M."/>
            <person name="Liu Y.C."/>
            <person name="Wu Y.W."/>
            <person name="Wang H.Y."/>
            <person name="Lin C.I."/>
            <person name="Wu C.S."/>
            <person name="Ke H.M."/>
            <person name="Chang L.Y."/>
            <person name="Hsu C.Y."/>
            <person name="Yang H.T."/>
            <person name="Sudianto E."/>
            <person name="Hsu M.H."/>
            <person name="Wu K.P."/>
            <person name="Wang L.N."/>
            <person name="Leebens-Mack J.H."/>
            <person name="Tsai I.J."/>
        </authorList>
    </citation>
    <scope>NUCLEOTIDE SEQUENCE [LARGE SCALE GENOMIC DNA]</scope>
    <source>
        <strain evidence="3">cv. Chaw 1501</strain>
        <tissue evidence="2">Young leaves</tissue>
    </source>
</reference>
<dbReference type="InterPro" id="IPR029058">
    <property type="entry name" value="AB_hydrolase_fold"/>
</dbReference>
<dbReference type="PANTHER" id="PTHR11614">
    <property type="entry name" value="PHOSPHOLIPASE-RELATED"/>
    <property type="match status" value="1"/>
</dbReference>
<dbReference type="Pfam" id="PF12146">
    <property type="entry name" value="Hydrolase_4"/>
    <property type="match status" value="1"/>
</dbReference>
<keyword evidence="3" id="KW-1185">Reference proteome</keyword>
<dbReference type="InterPro" id="IPR022742">
    <property type="entry name" value="Hydrolase_4"/>
</dbReference>
<dbReference type="InterPro" id="IPR051044">
    <property type="entry name" value="MAG_DAG_Lipase"/>
</dbReference>
<evidence type="ECO:0000259" key="1">
    <source>
        <dbReference type="Pfam" id="PF12146"/>
    </source>
</evidence>
<feature type="domain" description="Serine aminopeptidase S33" evidence="1">
    <location>
        <begin position="4"/>
        <end position="227"/>
    </location>
</feature>
<accession>A0A3S3MJX9</accession>
<dbReference type="AlphaFoldDB" id="A0A3S3MJX9"/>
<dbReference type="Gene3D" id="3.40.50.1820">
    <property type="entry name" value="alpha/beta hydrolase"/>
    <property type="match status" value="1"/>
</dbReference>
<dbReference type="SUPFAM" id="SSF53474">
    <property type="entry name" value="alpha/beta-Hydrolases"/>
    <property type="match status" value="1"/>
</dbReference>
<proteinExistence type="predicted"/>
<dbReference type="STRING" id="337451.A0A3S3MJX9"/>
<evidence type="ECO:0000313" key="2">
    <source>
        <dbReference type="EMBL" id="RWR75118.1"/>
    </source>
</evidence>
<dbReference type="Proteomes" id="UP000283530">
    <property type="component" value="Unassembled WGS sequence"/>
</dbReference>
<name>A0A3S3MJX9_9MAGN</name>
<gene>
    <name evidence="2" type="ORF">CKAN_00348500</name>
</gene>
<comment type="caution">
    <text evidence="2">The sequence shown here is derived from an EMBL/GenBank/DDBJ whole genome shotgun (WGS) entry which is preliminary data.</text>
</comment>